<evidence type="ECO:0000313" key="2">
    <source>
        <dbReference type="Proteomes" id="UP001180020"/>
    </source>
</evidence>
<organism evidence="1 2">
    <name type="scientific">Acorus calamus</name>
    <name type="common">Sweet flag</name>
    <dbReference type="NCBI Taxonomy" id="4465"/>
    <lineage>
        <taxon>Eukaryota</taxon>
        <taxon>Viridiplantae</taxon>
        <taxon>Streptophyta</taxon>
        <taxon>Embryophyta</taxon>
        <taxon>Tracheophyta</taxon>
        <taxon>Spermatophyta</taxon>
        <taxon>Magnoliopsida</taxon>
        <taxon>Liliopsida</taxon>
        <taxon>Acoraceae</taxon>
        <taxon>Acorus</taxon>
    </lineage>
</organism>
<reference evidence="1" key="2">
    <citation type="submission" date="2023-06" db="EMBL/GenBank/DDBJ databases">
        <authorList>
            <person name="Ma L."/>
            <person name="Liu K.-W."/>
            <person name="Li Z."/>
            <person name="Hsiao Y.-Y."/>
            <person name="Qi Y."/>
            <person name="Fu T."/>
            <person name="Tang G."/>
            <person name="Zhang D."/>
            <person name="Sun W.-H."/>
            <person name="Liu D.-K."/>
            <person name="Li Y."/>
            <person name="Chen G.-Z."/>
            <person name="Liu X.-D."/>
            <person name="Liao X.-Y."/>
            <person name="Jiang Y.-T."/>
            <person name="Yu X."/>
            <person name="Hao Y."/>
            <person name="Huang J."/>
            <person name="Zhao X.-W."/>
            <person name="Ke S."/>
            <person name="Chen Y.-Y."/>
            <person name="Wu W.-L."/>
            <person name="Hsu J.-L."/>
            <person name="Lin Y.-F."/>
            <person name="Huang M.-D."/>
            <person name="Li C.-Y."/>
            <person name="Huang L."/>
            <person name="Wang Z.-W."/>
            <person name="Zhao X."/>
            <person name="Zhong W.-Y."/>
            <person name="Peng D.-H."/>
            <person name="Ahmad S."/>
            <person name="Lan S."/>
            <person name="Zhang J.-S."/>
            <person name="Tsai W.-C."/>
            <person name="Van De Peer Y."/>
            <person name="Liu Z.-J."/>
        </authorList>
    </citation>
    <scope>NUCLEOTIDE SEQUENCE</scope>
    <source>
        <strain evidence="1">CP</strain>
        <tissue evidence="1">Leaves</tissue>
    </source>
</reference>
<protein>
    <submittedName>
        <fullName evidence="1">Uncharacterized protein</fullName>
    </submittedName>
</protein>
<dbReference type="Proteomes" id="UP001180020">
    <property type="component" value="Unassembled WGS sequence"/>
</dbReference>
<sequence>MDSPSFKDWKLLTVLSVSLNASKVGIDINGIVKTKQIHNRQFRGERWREIAHVDRLQQKLKKAGSPPKQI</sequence>
<accession>A0AAV9CWX7</accession>
<name>A0AAV9CWX7_ACOCL</name>
<keyword evidence="2" id="KW-1185">Reference proteome</keyword>
<dbReference type="EMBL" id="JAUJYO010000017">
    <property type="protein sequence ID" value="KAK1292949.1"/>
    <property type="molecule type" value="Genomic_DNA"/>
</dbReference>
<dbReference type="AlphaFoldDB" id="A0AAV9CWX7"/>
<comment type="caution">
    <text evidence="1">The sequence shown here is derived from an EMBL/GenBank/DDBJ whole genome shotgun (WGS) entry which is preliminary data.</text>
</comment>
<evidence type="ECO:0000313" key="1">
    <source>
        <dbReference type="EMBL" id="KAK1292949.1"/>
    </source>
</evidence>
<reference evidence="1" key="1">
    <citation type="journal article" date="2023" name="Nat. Commun.">
        <title>Diploid and tetraploid genomes of Acorus and the evolution of monocots.</title>
        <authorList>
            <person name="Ma L."/>
            <person name="Liu K.W."/>
            <person name="Li Z."/>
            <person name="Hsiao Y.Y."/>
            <person name="Qi Y."/>
            <person name="Fu T."/>
            <person name="Tang G.D."/>
            <person name="Zhang D."/>
            <person name="Sun W.H."/>
            <person name="Liu D.K."/>
            <person name="Li Y."/>
            <person name="Chen G.Z."/>
            <person name="Liu X.D."/>
            <person name="Liao X.Y."/>
            <person name="Jiang Y.T."/>
            <person name="Yu X."/>
            <person name="Hao Y."/>
            <person name="Huang J."/>
            <person name="Zhao X.W."/>
            <person name="Ke S."/>
            <person name="Chen Y.Y."/>
            <person name="Wu W.L."/>
            <person name="Hsu J.L."/>
            <person name="Lin Y.F."/>
            <person name="Huang M.D."/>
            <person name="Li C.Y."/>
            <person name="Huang L."/>
            <person name="Wang Z.W."/>
            <person name="Zhao X."/>
            <person name="Zhong W.Y."/>
            <person name="Peng D.H."/>
            <person name="Ahmad S."/>
            <person name="Lan S."/>
            <person name="Zhang J.S."/>
            <person name="Tsai W.C."/>
            <person name="Van de Peer Y."/>
            <person name="Liu Z.J."/>
        </authorList>
    </citation>
    <scope>NUCLEOTIDE SEQUENCE</scope>
    <source>
        <strain evidence="1">CP</strain>
    </source>
</reference>
<proteinExistence type="predicted"/>
<gene>
    <name evidence="1" type="ORF">QJS10_CPB17g02235</name>
</gene>